<dbReference type="AlphaFoldDB" id="R3KEK8"/>
<evidence type="ECO:0000313" key="1">
    <source>
        <dbReference type="EMBL" id="EOK12125.1"/>
    </source>
</evidence>
<protein>
    <recommendedName>
        <fullName evidence="3">Transposase</fullName>
    </recommendedName>
</protein>
<evidence type="ECO:0008006" key="3">
    <source>
        <dbReference type="Google" id="ProtNLM"/>
    </source>
</evidence>
<dbReference type="HOGENOM" id="CLU_161842_2_1_9"/>
<feature type="non-terminal residue" evidence="1">
    <location>
        <position position="38"/>
    </location>
</feature>
<reference evidence="1 2" key="1">
    <citation type="submission" date="2013-02" db="EMBL/GenBank/DDBJ databases">
        <title>The Genome Sequence of Enterococcus faecalis ATCC_6055.</title>
        <authorList>
            <consortium name="The Broad Institute Genome Sequencing Platform"/>
            <consortium name="The Broad Institute Genome Sequencing Center for Infectious Disease"/>
            <person name="Earl A.M."/>
            <person name="Gilmore M.S."/>
            <person name="Lebreton F."/>
            <person name="Walker B."/>
            <person name="Young S.K."/>
            <person name="Zeng Q."/>
            <person name="Gargeya S."/>
            <person name="Fitzgerald M."/>
            <person name="Haas B."/>
            <person name="Abouelleil A."/>
            <person name="Alvarado L."/>
            <person name="Arachchi H.M."/>
            <person name="Berlin A.M."/>
            <person name="Chapman S.B."/>
            <person name="Dewar J."/>
            <person name="Goldberg J."/>
            <person name="Griggs A."/>
            <person name="Gujja S."/>
            <person name="Hansen M."/>
            <person name="Howarth C."/>
            <person name="Imamovic A."/>
            <person name="Larimer J."/>
            <person name="McCowan C."/>
            <person name="Murphy C."/>
            <person name="Neiman D."/>
            <person name="Pearson M."/>
            <person name="Priest M."/>
            <person name="Roberts A."/>
            <person name="Saif S."/>
            <person name="Shea T."/>
            <person name="Sisk P."/>
            <person name="Sykes S."/>
            <person name="Wortman J."/>
            <person name="Nusbaum C."/>
            <person name="Birren B."/>
        </authorList>
    </citation>
    <scope>NUCLEOTIDE SEQUENCE [LARGE SCALE GENOMIC DNA]</scope>
    <source>
        <strain evidence="1 2">ATCC 6055</strain>
    </source>
</reference>
<comment type="caution">
    <text evidence="1">The sequence shown here is derived from an EMBL/GenBank/DDBJ whole genome shotgun (WGS) entry which is preliminary data.</text>
</comment>
<evidence type="ECO:0000313" key="2">
    <source>
        <dbReference type="Proteomes" id="UP000013638"/>
    </source>
</evidence>
<sequence length="38" mass="4368">MGNRVSYPIHIKEMAIQMKKENIPVKIIMAELGIKNKT</sequence>
<gene>
    <name evidence="1" type="ORF">WOU_01984</name>
</gene>
<proteinExistence type="predicted"/>
<name>R3KEK8_ENTFL</name>
<organism evidence="1 2">
    <name type="scientific">Enterococcus faecalis ATCC 6055</name>
    <dbReference type="NCBI Taxonomy" id="1169311"/>
    <lineage>
        <taxon>Bacteria</taxon>
        <taxon>Bacillati</taxon>
        <taxon>Bacillota</taxon>
        <taxon>Bacilli</taxon>
        <taxon>Lactobacillales</taxon>
        <taxon>Enterococcaceae</taxon>
        <taxon>Enterococcus</taxon>
    </lineage>
</organism>
<dbReference type="Proteomes" id="UP000013638">
    <property type="component" value="Unassembled WGS sequence"/>
</dbReference>
<dbReference type="EMBL" id="ASDZ01000024">
    <property type="protein sequence ID" value="EOK12125.1"/>
    <property type="molecule type" value="Genomic_DNA"/>
</dbReference>
<accession>R3KEK8</accession>